<accession>A0ABN0X8S6</accession>
<proteinExistence type="predicted"/>
<comment type="caution">
    <text evidence="2">The sequence shown here is derived from an EMBL/GenBank/DDBJ whole genome shotgun (WGS) entry which is preliminary data.</text>
</comment>
<dbReference type="Pfam" id="PF00881">
    <property type="entry name" value="Nitroreductase"/>
    <property type="match status" value="1"/>
</dbReference>
<dbReference type="InterPro" id="IPR029479">
    <property type="entry name" value="Nitroreductase"/>
</dbReference>
<protein>
    <recommendedName>
        <fullName evidence="1">Nitroreductase domain-containing protein</fullName>
    </recommendedName>
</protein>
<dbReference type="InterPro" id="IPR033877">
    <property type="entry name" value="Frm2/Hbn1"/>
</dbReference>
<feature type="domain" description="Nitroreductase" evidence="1">
    <location>
        <begin position="41"/>
        <end position="111"/>
    </location>
</feature>
<dbReference type="EMBL" id="BAAACW010000053">
    <property type="protein sequence ID" value="GAA0357936.1"/>
    <property type="molecule type" value="Genomic_DNA"/>
</dbReference>
<dbReference type="Proteomes" id="UP001501166">
    <property type="component" value="Unassembled WGS sequence"/>
</dbReference>
<dbReference type="PANTHER" id="PTHR43035">
    <property type="entry name" value="FATTY ACID REPRESSION MUTANT PROTEIN 2-RELATED"/>
    <property type="match status" value="1"/>
</dbReference>
<name>A0ABN0X8S6_9LACT</name>
<evidence type="ECO:0000259" key="1">
    <source>
        <dbReference type="Pfam" id="PF00881"/>
    </source>
</evidence>
<dbReference type="SUPFAM" id="SSF55469">
    <property type="entry name" value="FMN-dependent nitroreductase-like"/>
    <property type="match status" value="1"/>
</dbReference>
<keyword evidence="3" id="KW-1185">Reference proteome</keyword>
<dbReference type="RefSeq" id="WP_343754325.1">
    <property type="nucleotide sequence ID" value="NZ_BAAACW010000053.1"/>
</dbReference>
<organism evidence="2 3">
    <name type="scientific">Alkalibacterium iburiense</name>
    <dbReference type="NCBI Taxonomy" id="290589"/>
    <lineage>
        <taxon>Bacteria</taxon>
        <taxon>Bacillati</taxon>
        <taxon>Bacillota</taxon>
        <taxon>Bacilli</taxon>
        <taxon>Lactobacillales</taxon>
        <taxon>Carnobacteriaceae</taxon>
        <taxon>Alkalibacterium</taxon>
    </lineage>
</organism>
<dbReference type="PANTHER" id="PTHR43035:SF1">
    <property type="entry name" value="FATTY ACID REPRESSION MUTANT PROTEIN 2-RELATED"/>
    <property type="match status" value="1"/>
</dbReference>
<gene>
    <name evidence="2" type="ORF">GCM10008932_08330</name>
</gene>
<evidence type="ECO:0000313" key="2">
    <source>
        <dbReference type="EMBL" id="GAA0357936.1"/>
    </source>
</evidence>
<sequence>MAILEPVTPEERWPMTQDKIKHLKAGFGTLLLFEDYEIIENQESTIPLFKAEFRPWSEQNHGIMVTNIWNALAQEDIGASLHHYNPLVDEFVREEWNLPEKWKLRGQLAIGSIEEEVSEKNYVEDDTRFKVFK</sequence>
<dbReference type="Gene3D" id="3.40.109.10">
    <property type="entry name" value="NADH Oxidase"/>
    <property type="match status" value="1"/>
</dbReference>
<dbReference type="InterPro" id="IPR000415">
    <property type="entry name" value="Nitroreductase-like"/>
</dbReference>
<evidence type="ECO:0000313" key="3">
    <source>
        <dbReference type="Proteomes" id="UP001501166"/>
    </source>
</evidence>
<reference evidence="2 3" key="1">
    <citation type="journal article" date="2019" name="Int. J. Syst. Evol. Microbiol.">
        <title>The Global Catalogue of Microorganisms (GCM) 10K type strain sequencing project: providing services to taxonomists for standard genome sequencing and annotation.</title>
        <authorList>
            <consortium name="The Broad Institute Genomics Platform"/>
            <consortium name="The Broad Institute Genome Sequencing Center for Infectious Disease"/>
            <person name="Wu L."/>
            <person name="Ma J."/>
        </authorList>
    </citation>
    <scope>NUCLEOTIDE SEQUENCE [LARGE SCALE GENOMIC DNA]</scope>
    <source>
        <strain evidence="2 3">JCM 12662</strain>
    </source>
</reference>